<sequence length="528" mass="60174">MTKLKCSFYLLWFFLLSSSISLTLATSDYILFTKSRWIVNKKGHRVKLACANWPSHLKPVVAEGLSKQPMDSISKSIRDMGFNCVRFTWPLELMTNDTLAFNVTVRQSFERYGLNQDLDGIHNHNPSIVDIPLINAFQAVVYSLGRHDVMVILDNHKTVPGWCCSNNDPDAFFGDPKFDPDQWILGLRKMATIFQNVKNVVGMSLRNELRGAKEDPKDWYKYMQKGAEAVHTSNPNVLVILSGLDFDADLSFLKNHQVNLSFKNKLVFELHWYAFTNDAPWKSNNVNDFCAHMFAHERRNGGFLLEKGFPLFLSEFGTDLRGGDFQGNRYMNCMLAWAAEKDIDWAVWALTGDYYLREGKRNVVEAYGMLDSNWHDARNSSYLQRLSVIQPPHKGPGLRHNHHKKIFHPLTGLCIVRKSLCHDSELVLGPCTKEEPWSYNHHGTLMIKTHKSICVEGGKVAGEVVKLGKECSKIERISASKMHLSLKDKNGSLLCLDVDSKNNVVWSLCKCLTGDATCEPESQWFQIF</sequence>
<dbReference type="OrthoDB" id="442731at2759"/>
<reference evidence="7" key="1">
    <citation type="submission" date="2019-07" db="EMBL/GenBank/DDBJ databases">
        <authorList>
            <person name="Dittberner H."/>
        </authorList>
    </citation>
    <scope>NUCLEOTIDE SEQUENCE [LARGE SCALE GENOMIC DNA]</scope>
</reference>
<protein>
    <recommendedName>
        <fullName evidence="6">Glycoside hydrolase family 5 domain-containing protein</fullName>
    </recommendedName>
</protein>
<feature type="domain" description="Glycoside hydrolase family 5" evidence="6">
    <location>
        <begin position="69"/>
        <end position="351"/>
    </location>
</feature>
<comment type="caution">
    <text evidence="7">The sequence shown here is derived from an EMBL/GenBank/DDBJ whole genome shotgun (WGS) entry which is preliminary data.</text>
</comment>
<dbReference type="Pfam" id="PF00150">
    <property type="entry name" value="Cellulase"/>
    <property type="match status" value="1"/>
</dbReference>
<dbReference type="PANTHER" id="PTHR31263:SF48">
    <property type="entry name" value="GLYCOSYL HYDROLASE SUPERFAMILY PROTEIN"/>
    <property type="match status" value="1"/>
</dbReference>
<feature type="chain" id="PRO_5022121408" description="Glycoside hydrolase family 5 domain-containing protein" evidence="5">
    <location>
        <begin position="26"/>
        <end position="528"/>
    </location>
</feature>
<dbReference type="GO" id="GO:0004553">
    <property type="term" value="F:hydrolase activity, hydrolyzing O-glycosyl compounds"/>
    <property type="evidence" value="ECO:0007669"/>
    <property type="project" value="InterPro"/>
</dbReference>
<evidence type="ECO:0000256" key="2">
    <source>
        <dbReference type="ARBA" id="ARBA00022801"/>
    </source>
</evidence>
<dbReference type="GO" id="GO:0000272">
    <property type="term" value="P:polysaccharide catabolic process"/>
    <property type="evidence" value="ECO:0007669"/>
    <property type="project" value="InterPro"/>
</dbReference>
<keyword evidence="8" id="KW-1185">Reference proteome</keyword>
<keyword evidence="3 4" id="KW-0326">Glycosidase</keyword>
<evidence type="ECO:0000313" key="8">
    <source>
        <dbReference type="Proteomes" id="UP000489600"/>
    </source>
</evidence>
<dbReference type="InterPro" id="IPR001547">
    <property type="entry name" value="Glyco_hydro_5"/>
</dbReference>
<comment type="similarity">
    <text evidence="1 4">Belongs to the glycosyl hydrolase 5 (cellulase A) family.</text>
</comment>
<accession>A0A565B6C6</accession>
<keyword evidence="2 4" id="KW-0378">Hydrolase</keyword>
<evidence type="ECO:0000256" key="4">
    <source>
        <dbReference type="RuleBase" id="RU361153"/>
    </source>
</evidence>
<dbReference type="PANTHER" id="PTHR31263">
    <property type="entry name" value="CELLULASE FAMILY PROTEIN (AFU_ORTHOLOGUE AFUA_5G14560)"/>
    <property type="match status" value="1"/>
</dbReference>
<dbReference type="InterPro" id="IPR017853">
    <property type="entry name" value="GH"/>
</dbReference>
<dbReference type="SUPFAM" id="SSF51445">
    <property type="entry name" value="(Trans)glycosidases"/>
    <property type="match status" value="1"/>
</dbReference>
<dbReference type="Proteomes" id="UP000489600">
    <property type="component" value="Unassembled WGS sequence"/>
</dbReference>
<keyword evidence="5" id="KW-0732">Signal</keyword>
<organism evidence="7 8">
    <name type="scientific">Arabis nemorensis</name>
    <dbReference type="NCBI Taxonomy" id="586526"/>
    <lineage>
        <taxon>Eukaryota</taxon>
        <taxon>Viridiplantae</taxon>
        <taxon>Streptophyta</taxon>
        <taxon>Embryophyta</taxon>
        <taxon>Tracheophyta</taxon>
        <taxon>Spermatophyta</taxon>
        <taxon>Magnoliopsida</taxon>
        <taxon>eudicotyledons</taxon>
        <taxon>Gunneridae</taxon>
        <taxon>Pentapetalae</taxon>
        <taxon>rosids</taxon>
        <taxon>malvids</taxon>
        <taxon>Brassicales</taxon>
        <taxon>Brassicaceae</taxon>
        <taxon>Arabideae</taxon>
        <taxon>Arabis</taxon>
    </lineage>
</organism>
<evidence type="ECO:0000259" key="6">
    <source>
        <dbReference type="Pfam" id="PF00150"/>
    </source>
</evidence>
<dbReference type="AlphaFoldDB" id="A0A565B6C6"/>
<proteinExistence type="inferred from homology"/>
<feature type="signal peptide" evidence="5">
    <location>
        <begin position="1"/>
        <end position="25"/>
    </location>
</feature>
<dbReference type="EMBL" id="CABITT030000003">
    <property type="protein sequence ID" value="VVA96325.1"/>
    <property type="molecule type" value="Genomic_DNA"/>
</dbReference>
<dbReference type="Gene3D" id="3.20.20.80">
    <property type="entry name" value="Glycosidases"/>
    <property type="match status" value="1"/>
</dbReference>
<evidence type="ECO:0000256" key="1">
    <source>
        <dbReference type="ARBA" id="ARBA00005641"/>
    </source>
</evidence>
<evidence type="ECO:0000256" key="5">
    <source>
        <dbReference type="SAM" id="SignalP"/>
    </source>
</evidence>
<name>A0A565B6C6_9BRAS</name>
<evidence type="ECO:0000256" key="3">
    <source>
        <dbReference type="ARBA" id="ARBA00023295"/>
    </source>
</evidence>
<evidence type="ECO:0000313" key="7">
    <source>
        <dbReference type="EMBL" id="VVA96325.1"/>
    </source>
</evidence>
<gene>
    <name evidence="7" type="ORF">ANE_LOCUS6770</name>
</gene>